<keyword evidence="6" id="KW-0961">Cell wall biogenesis/degradation</keyword>
<dbReference type="OrthoDB" id="4781at2759"/>
<dbReference type="GO" id="GO:0071555">
    <property type="term" value="P:cell wall organization"/>
    <property type="evidence" value="ECO:0007669"/>
    <property type="project" value="UniProtKB-KW"/>
</dbReference>
<dbReference type="Gene3D" id="2.60.120.200">
    <property type="match status" value="1"/>
</dbReference>
<dbReference type="GO" id="GO:0010411">
    <property type="term" value="P:xyloglucan metabolic process"/>
    <property type="evidence" value="ECO:0007669"/>
    <property type="project" value="InterPro"/>
</dbReference>
<evidence type="ECO:0000256" key="1">
    <source>
        <dbReference type="ARBA" id="ARBA00022679"/>
    </source>
</evidence>
<dbReference type="Pfam" id="PF06955">
    <property type="entry name" value="XET_C"/>
    <property type="match status" value="1"/>
</dbReference>
<reference evidence="8" key="1">
    <citation type="submission" date="2020-06" db="EMBL/GenBank/DDBJ databases">
        <title>WGS assembly of Ceratodon purpureus strain R40.</title>
        <authorList>
            <person name="Carey S.B."/>
            <person name="Jenkins J."/>
            <person name="Shu S."/>
            <person name="Lovell J.T."/>
            <person name="Sreedasyam A."/>
            <person name="Maumus F."/>
            <person name="Tiley G.P."/>
            <person name="Fernandez-Pozo N."/>
            <person name="Barry K."/>
            <person name="Chen C."/>
            <person name="Wang M."/>
            <person name="Lipzen A."/>
            <person name="Daum C."/>
            <person name="Saski C.A."/>
            <person name="Payton A.C."/>
            <person name="Mcbreen J.C."/>
            <person name="Conrad R.E."/>
            <person name="Kollar L.M."/>
            <person name="Olsson S."/>
            <person name="Huttunen S."/>
            <person name="Landis J.B."/>
            <person name="Wickett N.J."/>
            <person name="Johnson M.G."/>
            <person name="Rensing S.A."/>
            <person name="Grimwood J."/>
            <person name="Schmutz J."/>
            <person name="Mcdaniel S.F."/>
        </authorList>
    </citation>
    <scope>NUCLEOTIDE SEQUENCE</scope>
    <source>
        <strain evidence="8">R40</strain>
    </source>
</reference>
<evidence type="ECO:0000259" key="7">
    <source>
        <dbReference type="PROSITE" id="PS51762"/>
    </source>
</evidence>
<keyword evidence="6" id="KW-0052">Apoplast</keyword>
<evidence type="ECO:0000256" key="6">
    <source>
        <dbReference type="RuleBase" id="RU361120"/>
    </source>
</evidence>
<evidence type="ECO:0000256" key="4">
    <source>
        <dbReference type="ARBA" id="ARBA00023295"/>
    </source>
</evidence>
<comment type="function">
    <text evidence="6">Catalyzes xyloglucan endohydrolysis (XEH) and/or endotransglycosylation (XET). Cleaves and religates xyloglucan polymers, an essential constituent of the primary cell wall, and thereby participates in cell wall construction of growing tissues.</text>
</comment>
<dbReference type="PIRSF" id="PIRSF005604">
    <property type="entry name" value="XET"/>
    <property type="match status" value="1"/>
</dbReference>
<keyword evidence="6" id="KW-0964">Secreted</keyword>
<comment type="PTM">
    <text evidence="6">Contains at least one intrachain disulfide bond essential for its enzymatic activity.</text>
</comment>
<dbReference type="PANTHER" id="PTHR31062">
    <property type="entry name" value="XYLOGLUCAN ENDOTRANSGLUCOSYLASE/HYDROLASE PROTEIN 8-RELATED"/>
    <property type="match status" value="1"/>
</dbReference>
<dbReference type="AlphaFoldDB" id="A0A8T0GIQ0"/>
<feature type="domain" description="GH16" evidence="7">
    <location>
        <begin position="8"/>
        <end position="243"/>
    </location>
</feature>
<protein>
    <recommendedName>
        <fullName evidence="6">Xyloglucan endotransglucosylase/hydrolase</fullName>
        <ecNumber evidence="6">2.4.1.207</ecNumber>
    </recommendedName>
</protein>
<feature type="active site" description="Proton donor" evidence="5">
    <location>
        <position position="133"/>
    </location>
</feature>
<comment type="caution">
    <text evidence="8">The sequence shown here is derived from an EMBL/GenBank/DDBJ whole genome shotgun (WGS) entry which is preliminary data.</text>
</comment>
<dbReference type="InterPro" id="IPR044791">
    <property type="entry name" value="Beta-glucanase/XTH"/>
</dbReference>
<dbReference type="GO" id="GO:0004553">
    <property type="term" value="F:hydrolase activity, hydrolyzing O-glycosyl compounds"/>
    <property type="evidence" value="ECO:0007669"/>
    <property type="project" value="InterPro"/>
</dbReference>
<keyword evidence="1 6" id="KW-0808">Transferase</keyword>
<proteinExistence type="inferred from homology"/>
<keyword evidence="6" id="KW-0134">Cell wall</keyword>
<dbReference type="InterPro" id="IPR000757">
    <property type="entry name" value="Beta-glucanase-like"/>
</dbReference>
<comment type="subcellular location">
    <subcellularLocation>
        <location evidence="6">Secreted</location>
        <location evidence="6">Cell wall</location>
    </subcellularLocation>
    <subcellularLocation>
        <location evidence="6">Secreted</location>
        <location evidence="6">Extracellular space</location>
        <location evidence="6">Apoplast</location>
    </subcellularLocation>
</comment>
<evidence type="ECO:0000313" key="8">
    <source>
        <dbReference type="EMBL" id="KAG0559331.1"/>
    </source>
</evidence>
<feature type="active site" description="Nucleophile" evidence="5">
    <location>
        <position position="129"/>
    </location>
</feature>
<dbReference type="EC" id="2.4.1.207" evidence="6"/>
<dbReference type="EMBL" id="CM026431">
    <property type="protein sequence ID" value="KAG0559331.1"/>
    <property type="molecule type" value="Genomic_DNA"/>
</dbReference>
<dbReference type="GO" id="GO:0016762">
    <property type="term" value="F:xyloglucan:xyloglucosyl transferase activity"/>
    <property type="evidence" value="ECO:0007669"/>
    <property type="project" value="UniProtKB-EC"/>
</dbReference>
<keyword evidence="4 6" id="KW-0326">Glycosidase</keyword>
<sequence length="316" mass="34666">MLIKSILSYPNSAPSPGLSIASATREFTLRKMDSKGAALLVLLAVTIQVAAAAPFTQNYLAETDAFHTRVLNAGERVDLVLDKQSAAAFGSKGNYLFGSIGMGIKLVGGNSAGTVTAYYLSSEGDQHDEMDFEFLGNKAGEPYVLQTNVFAKGKGNREQRINLWFDPTADFHTYSLLWNKNIIVFYVDTTPVRVYKNSEDLGVPFPNSQGVGIYASLWDGSTWATDGGKTPLNWNAAPFVASFQGFGVDSCQVQGDFGACKNGNQWYQGAAYQDLNANQIGQLKNVRQNHMVYDYCTDRERTANAPAECARNWYEY</sequence>
<dbReference type="Proteomes" id="UP000822688">
    <property type="component" value="Chromosome 10"/>
</dbReference>
<gene>
    <name evidence="8" type="ORF">KC19_10G097300</name>
</gene>
<organism evidence="8 9">
    <name type="scientific">Ceratodon purpureus</name>
    <name type="common">Fire moss</name>
    <name type="synonym">Dicranum purpureum</name>
    <dbReference type="NCBI Taxonomy" id="3225"/>
    <lineage>
        <taxon>Eukaryota</taxon>
        <taxon>Viridiplantae</taxon>
        <taxon>Streptophyta</taxon>
        <taxon>Embryophyta</taxon>
        <taxon>Bryophyta</taxon>
        <taxon>Bryophytina</taxon>
        <taxon>Bryopsida</taxon>
        <taxon>Dicranidae</taxon>
        <taxon>Pseudoditrichales</taxon>
        <taxon>Ditrichaceae</taxon>
        <taxon>Ceratodon</taxon>
    </lineage>
</organism>
<dbReference type="Pfam" id="PF00722">
    <property type="entry name" value="Glyco_hydro_16"/>
    <property type="match status" value="1"/>
</dbReference>
<evidence type="ECO:0000256" key="3">
    <source>
        <dbReference type="ARBA" id="ARBA00023157"/>
    </source>
</evidence>
<dbReference type="InterPro" id="IPR013320">
    <property type="entry name" value="ConA-like_dom_sf"/>
</dbReference>
<keyword evidence="9" id="KW-1185">Reference proteome</keyword>
<keyword evidence="2 6" id="KW-0378">Hydrolase</keyword>
<evidence type="ECO:0000313" key="9">
    <source>
        <dbReference type="Proteomes" id="UP000822688"/>
    </source>
</evidence>
<accession>A0A8T0GIQ0</accession>
<dbReference type="GO" id="GO:0042546">
    <property type="term" value="P:cell wall biogenesis"/>
    <property type="evidence" value="ECO:0007669"/>
    <property type="project" value="InterPro"/>
</dbReference>
<dbReference type="GO" id="GO:0048046">
    <property type="term" value="C:apoplast"/>
    <property type="evidence" value="ECO:0007669"/>
    <property type="project" value="UniProtKB-SubCell"/>
</dbReference>
<name>A0A8T0GIQ0_CERPU</name>
<dbReference type="FunFam" id="2.60.120.200:FF:000025">
    <property type="entry name" value="Xyloglucan endotransglucosylase/hydrolase"/>
    <property type="match status" value="1"/>
</dbReference>
<evidence type="ECO:0000256" key="5">
    <source>
        <dbReference type="PIRSR" id="PIRSR005604-1"/>
    </source>
</evidence>
<keyword evidence="3" id="KW-1015">Disulfide bond</keyword>
<comment type="similarity">
    <text evidence="6">Belongs to the glycosyl hydrolase 16 family.</text>
</comment>
<evidence type="ECO:0000256" key="2">
    <source>
        <dbReference type="ARBA" id="ARBA00022801"/>
    </source>
</evidence>
<dbReference type="PROSITE" id="PS51762">
    <property type="entry name" value="GH16_2"/>
    <property type="match status" value="1"/>
</dbReference>
<dbReference type="SUPFAM" id="SSF49899">
    <property type="entry name" value="Concanavalin A-like lectins/glucanases"/>
    <property type="match status" value="1"/>
</dbReference>
<dbReference type="InterPro" id="IPR010713">
    <property type="entry name" value="XET_C"/>
</dbReference>
<dbReference type="InterPro" id="IPR016455">
    <property type="entry name" value="XTH"/>
</dbReference>
<dbReference type="CDD" id="cd02176">
    <property type="entry name" value="GH16_XET"/>
    <property type="match status" value="1"/>
</dbReference>